<evidence type="ECO:0000256" key="1">
    <source>
        <dbReference type="SAM" id="MobiDB-lite"/>
    </source>
</evidence>
<evidence type="ECO:0000313" key="3">
    <source>
        <dbReference type="Proteomes" id="UP000018320"/>
    </source>
</evidence>
<dbReference type="Proteomes" id="UP000018320">
    <property type="component" value="Unassembled WGS sequence"/>
</dbReference>
<accession>V6TKG5</accession>
<dbReference type="VEuPathDB" id="GiardiaDB:DHA2_150116"/>
<feature type="region of interest" description="Disordered" evidence="1">
    <location>
        <begin position="604"/>
        <end position="659"/>
    </location>
</feature>
<comment type="caution">
    <text evidence="2">The sequence shown here is derived from an EMBL/GenBank/DDBJ whole genome shotgun (WGS) entry which is preliminary data.</text>
</comment>
<organism evidence="2 3">
    <name type="scientific">Giardia intestinalis</name>
    <name type="common">Giardia lamblia</name>
    <dbReference type="NCBI Taxonomy" id="5741"/>
    <lineage>
        <taxon>Eukaryota</taxon>
        <taxon>Metamonada</taxon>
        <taxon>Diplomonadida</taxon>
        <taxon>Hexamitidae</taxon>
        <taxon>Giardiinae</taxon>
        <taxon>Giardia</taxon>
    </lineage>
</organism>
<feature type="compositionally biased region" description="Basic and acidic residues" evidence="1">
    <location>
        <begin position="650"/>
        <end position="659"/>
    </location>
</feature>
<sequence length="706" mass="78196">MSIKSTYRPPISLQHSTNRYVIETNNPAPPALCLDDRSTYPISQHARTTKHASKTQSHEQGKNRPTKPSASMESSSKTSFLKAKSSRELDINGHICPDLEVDKISLEAGHPRKRSKVSVALPIVSSATRICSSLSKAQPPENLLNTPIEGLTKSQDDSSVDSPLDNDRLNQGTASLNRINQLLPQSEASQLCRSLEKNNSSFYPVLIDKASNTMVNHMQTAWQASLEQKYSQIDTDAKDTLLSSSNPNASIGRRDRYVLSVEQFFTREGKGINRRCRVVYGDTIKSPTGAGSCAHPRAAVADRALGGTLSLSAPGDYCGHHKLCNSIYSSAREHNEQHHQSLIETPLSHLVPQRPYTALNRIPHVLSDHMKFLQEPRKRAIRALIKSLPATVKASSIPLKLISATTQQLGSTDPPMHVLINGEQVPITYSTDDSPVVSKLRNNFSYMDLEFTLGAHTNLNTRLRTETKVDTSTHQYLQKRATEIDIAQQSEKLEQLEQLKQSPPKHQLDSKDTRAQKRSILINNVCSVPLRASPTKNPFCSPLNFSNVDSDEDCTHACNSLNDLLDNSVTKQRTTSNILTLKRREDVLKNDTLRSIANSLKSLEATQQTRKSSRSFAKAQQNSVTEILPGYKESTTRVPSPHSPRSPRKRAGEHNSLEGTLHLKDLATQSMGLEPMQSYNNCAPINSVSSAFPQTAKSTRFFTFNA</sequence>
<evidence type="ECO:0000313" key="2">
    <source>
        <dbReference type="EMBL" id="ESU39226.1"/>
    </source>
</evidence>
<protein>
    <submittedName>
        <fullName evidence="2">Uncharacterized protein</fullName>
    </submittedName>
</protein>
<reference evidence="3" key="1">
    <citation type="submission" date="2012-02" db="EMBL/GenBank/DDBJ databases">
        <title>Genome sequencing of Giardia lamblia Genotypes A2 and B isolates (DH and GS) and comparative analysis with the genomes of Genotypes A1 and E (WB and Pig).</title>
        <authorList>
            <person name="Adam R."/>
            <person name="Dahlstrom E."/>
            <person name="Martens C."/>
            <person name="Bruno D."/>
            <person name="Barbian K."/>
            <person name="Porcella S.F."/>
            <person name="Nash T."/>
        </authorList>
    </citation>
    <scope>NUCLEOTIDE SEQUENCE</scope>
    <source>
        <strain evidence="3">DH</strain>
    </source>
</reference>
<dbReference type="VEuPathDB" id="GiardiaDB:GL50803_0016821"/>
<feature type="region of interest" description="Disordered" evidence="1">
    <location>
        <begin position="137"/>
        <end position="170"/>
    </location>
</feature>
<feature type="compositionally biased region" description="Polar residues" evidence="1">
    <location>
        <begin position="66"/>
        <end position="79"/>
    </location>
</feature>
<dbReference type="EMBL" id="AHGT01000005">
    <property type="protein sequence ID" value="ESU39226.1"/>
    <property type="molecule type" value="Genomic_DNA"/>
</dbReference>
<reference evidence="2 3" key="2">
    <citation type="journal article" date="2013" name="Genome Biol. Evol.">
        <title>Genome sequencing of Giardia lamblia genotypes A2 and B isolates (DH and GS) and comparative analysis with the genomes of genotypes A1 and E (WB and Pig).</title>
        <authorList>
            <person name="Adam R.D."/>
            <person name="Dahlstrom E.W."/>
            <person name="Martens C.A."/>
            <person name="Bruno D.P."/>
            <person name="Barbian K.D."/>
            <person name="Ricklefs S.M."/>
            <person name="Hernandez M.M."/>
            <person name="Narla N.P."/>
            <person name="Patel R.B."/>
            <person name="Porcella S.F."/>
            <person name="Nash T.E."/>
        </authorList>
    </citation>
    <scope>NUCLEOTIDE SEQUENCE [LARGE SCALE GENOMIC DNA]</scope>
    <source>
        <strain evidence="2 3">DH</strain>
    </source>
</reference>
<dbReference type="VEuPathDB" id="GiardiaDB:QR46_1272"/>
<gene>
    <name evidence="2" type="ORF">DHA2_150116</name>
</gene>
<feature type="compositionally biased region" description="Polar residues" evidence="1">
    <location>
        <begin position="604"/>
        <end position="625"/>
    </location>
</feature>
<dbReference type="AlphaFoldDB" id="V6TKG5"/>
<proteinExistence type="predicted"/>
<dbReference type="VEuPathDB" id="GiardiaDB:GL50581_4185"/>
<feature type="region of interest" description="Disordered" evidence="1">
    <location>
        <begin position="44"/>
        <end position="84"/>
    </location>
</feature>
<name>V6TKG5_GIAIN</name>